<gene>
    <name evidence="14" type="primary">RvY_04751-1</name>
    <name evidence="14" type="synonym">RvY_04751.1</name>
    <name evidence="14" type="ORF">RvY_04751</name>
</gene>
<dbReference type="EMBL" id="BDGG01000002">
    <property type="protein sequence ID" value="GAU92703.1"/>
    <property type="molecule type" value="Genomic_DNA"/>
</dbReference>
<name>A0A1D1V1V6_RAMVA</name>
<feature type="binding site" evidence="12">
    <location>
        <position position="260"/>
    </location>
    <ligand>
        <name>a purine D-ribonucleoside</name>
        <dbReference type="ChEBI" id="CHEBI:142355"/>
    </ligand>
</feature>
<comment type="pathway">
    <text evidence="1 11">Purine metabolism; purine nucleoside salvage.</text>
</comment>
<keyword evidence="15" id="KW-1185">Reference proteome</keyword>
<dbReference type="GO" id="GO:0004731">
    <property type="term" value="F:purine-nucleoside phosphorylase activity"/>
    <property type="evidence" value="ECO:0007669"/>
    <property type="project" value="UniProtKB-EC"/>
</dbReference>
<proteinExistence type="inferred from homology"/>
<reference evidence="14 15" key="1">
    <citation type="journal article" date="2016" name="Nat. Commun.">
        <title>Extremotolerant tardigrade genome and improved radiotolerance of human cultured cells by tardigrade-unique protein.</title>
        <authorList>
            <person name="Hashimoto T."/>
            <person name="Horikawa D.D."/>
            <person name="Saito Y."/>
            <person name="Kuwahara H."/>
            <person name="Kozuka-Hata H."/>
            <person name="Shin-I T."/>
            <person name="Minakuchi Y."/>
            <person name="Ohishi K."/>
            <person name="Motoyama A."/>
            <person name="Aizu T."/>
            <person name="Enomoto A."/>
            <person name="Kondo K."/>
            <person name="Tanaka S."/>
            <person name="Hara Y."/>
            <person name="Koshikawa S."/>
            <person name="Sagara H."/>
            <person name="Miura T."/>
            <person name="Yokobori S."/>
            <person name="Miyagawa K."/>
            <person name="Suzuki Y."/>
            <person name="Kubo T."/>
            <person name="Oyama M."/>
            <person name="Kohara Y."/>
            <person name="Fujiyama A."/>
            <person name="Arakawa K."/>
            <person name="Katayama T."/>
            <person name="Toyoda A."/>
            <person name="Kunieda T."/>
        </authorList>
    </citation>
    <scope>NUCLEOTIDE SEQUENCE [LARGE SCALE GENOMIC DNA]</scope>
    <source>
        <strain evidence="14 15">YOKOZUNA-1</strain>
    </source>
</reference>
<dbReference type="InterPro" id="IPR000845">
    <property type="entry name" value="Nucleoside_phosphorylase_d"/>
</dbReference>
<feature type="binding site" evidence="12">
    <location>
        <begin position="101"/>
        <end position="103"/>
    </location>
    <ligand>
        <name>phosphate</name>
        <dbReference type="ChEBI" id="CHEBI:43474"/>
    </ligand>
</feature>
<evidence type="ECO:0000256" key="11">
    <source>
        <dbReference type="PIRNR" id="PIRNR000477"/>
    </source>
</evidence>
<evidence type="ECO:0000256" key="12">
    <source>
        <dbReference type="PIRSR" id="PIRSR000477-2"/>
    </source>
</evidence>
<dbReference type="Pfam" id="PF01048">
    <property type="entry name" value="PNP_UDP_1"/>
    <property type="match status" value="1"/>
</dbReference>
<dbReference type="UniPathway" id="UPA00606"/>
<dbReference type="GO" id="GO:0009116">
    <property type="term" value="P:nucleoside metabolic process"/>
    <property type="evidence" value="ECO:0007669"/>
    <property type="project" value="InterPro"/>
</dbReference>
<evidence type="ECO:0000313" key="15">
    <source>
        <dbReference type="Proteomes" id="UP000186922"/>
    </source>
</evidence>
<feature type="binding site" evidence="12">
    <location>
        <position position="218"/>
    </location>
    <ligand>
        <name>a purine D-ribonucleoside</name>
        <dbReference type="ChEBI" id="CHEBI:142355"/>
    </ligand>
</feature>
<sequence length="303" mass="33219">MDALDGMSSRKTTRPTCEQFRHSFEEYDHIVNVLRASTGHRPSLAIICGSGLGGLADLLTDTDSIEYDDIPFFPISTVHGHVGRLVFGMLNEVSVVCMQGRFHFYEGWAMQNIAIPVRVFKLLGVQTIIVTNASGAVNPDYKVGDIMLIKDHINLPGMIGANPLMGLNDARWGPRFPALSLAYDRQLLQLARKVALGIGFGEDLREGVYMMVSGPTFETVAEARAGRILGADCMGMSTAPEVIVAKHCGMRVLGISLITNIIIQQYDRDDEPNHQEVLMIGQQRAANMQLLVAEVVKQIGHQA</sequence>
<dbReference type="NCBIfam" id="TIGR01700">
    <property type="entry name" value="PNPH"/>
    <property type="match status" value="1"/>
</dbReference>
<feature type="binding site" evidence="12">
    <location>
        <position position="133"/>
    </location>
    <ligand>
        <name>phosphate</name>
        <dbReference type="ChEBI" id="CHEBI:43474"/>
    </ligand>
</feature>
<comment type="catalytic activity">
    <reaction evidence="8">
        <text>2'-deoxyguanosine + phosphate = 2-deoxy-alpha-D-ribose 1-phosphate + guanine</text>
        <dbReference type="Rhea" id="RHEA:27738"/>
        <dbReference type="ChEBI" id="CHEBI:16235"/>
        <dbReference type="ChEBI" id="CHEBI:17172"/>
        <dbReference type="ChEBI" id="CHEBI:43474"/>
        <dbReference type="ChEBI" id="CHEBI:57259"/>
        <dbReference type="EC" id="2.4.2.1"/>
    </reaction>
</comment>
<dbReference type="PIRSF" id="PIRSF000477">
    <property type="entry name" value="PurNPase"/>
    <property type="match status" value="1"/>
</dbReference>
<dbReference type="OrthoDB" id="10261782at2759"/>
<dbReference type="PANTHER" id="PTHR11904">
    <property type="entry name" value="METHYLTHIOADENOSINE/PURINE NUCLEOSIDE PHOSPHORYLASE"/>
    <property type="match status" value="1"/>
</dbReference>
<organism evidence="14 15">
    <name type="scientific">Ramazzottius varieornatus</name>
    <name type="common">Water bear</name>
    <name type="synonym">Tardigrade</name>
    <dbReference type="NCBI Taxonomy" id="947166"/>
    <lineage>
        <taxon>Eukaryota</taxon>
        <taxon>Metazoa</taxon>
        <taxon>Ecdysozoa</taxon>
        <taxon>Tardigrada</taxon>
        <taxon>Eutardigrada</taxon>
        <taxon>Parachela</taxon>
        <taxon>Hypsibioidea</taxon>
        <taxon>Ramazzottiidae</taxon>
        <taxon>Ramazzottius</taxon>
    </lineage>
</organism>
<evidence type="ECO:0000256" key="6">
    <source>
        <dbReference type="ARBA" id="ARBA00022679"/>
    </source>
</evidence>
<comment type="caution">
    <text evidence="14">The sequence shown here is derived from an EMBL/GenBank/DDBJ whole genome shotgun (WGS) entry which is preliminary data.</text>
</comment>
<feature type="domain" description="Nucleoside phosphorylase" evidence="13">
    <location>
        <begin position="44"/>
        <end position="297"/>
    </location>
</feature>
<feature type="binding site" evidence="12">
    <location>
        <position position="237"/>
    </location>
    <ligand>
        <name>phosphate</name>
        <dbReference type="ChEBI" id="CHEBI:43474"/>
    </ligand>
</feature>
<dbReference type="FunFam" id="3.40.50.1580:FF:000004">
    <property type="entry name" value="Purine nucleoside phosphorylase"/>
    <property type="match status" value="1"/>
</dbReference>
<dbReference type="SUPFAM" id="SSF53167">
    <property type="entry name" value="Purine and uridine phosphorylases"/>
    <property type="match status" value="1"/>
</dbReference>
<comment type="catalytic activity">
    <reaction evidence="9">
        <text>2'-deoxyinosine + phosphate = 2-deoxy-alpha-D-ribose 1-phosphate + hypoxanthine</text>
        <dbReference type="Rhea" id="RHEA:27750"/>
        <dbReference type="ChEBI" id="CHEBI:17368"/>
        <dbReference type="ChEBI" id="CHEBI:28997"/>
        <dbReference type="ChEBI" id="CHEBI:43474"/>
        <dbReference type="ChEBI" id="CHEBI:57259"/>
        <dbReference type="EC" id="2.4.2.1"/>
    </reaction>
</comment>
<protein>
    <recommendedName>
        <fullName evidence="4 11">Purine nucleoside phosphorylase</fullName>
        <ecNumber evidence="3 11">2.4.2.1</ecNumber>
    </recommendedName>
    <alternativeName>
        <fullName evidence="11">Inosine-guanosine phosphorylase</fullName>
    </alternativeName>
</protein>
<keyword evidence="6 11" id="KW-0808">Transferase</keyword>
<dbReference type="Gene3D" id="3.40.50.1580">
    <property type="entry name" value="Nucleoside phosphorylase domain"/>
    <property type="match status" value="1"/>
</dbReference>
<evidence type="ECO:0000256" key="4">
    <source>
        <dbReference type="ARBA" id="ARBA00013834"/>
    </source>
</evidence>
<comment type="catalytic activity">
    <reaction evidence="7">
        <text>inosine + phosphate = alpha-D-ribose 1-phosphate + hypoxanthine</text>
        <dbReference type="Rhea" id="RHEA:27646"/>
        <dbReference type="ChEBI" id="CHEBI:17368"/>
        <dbReference type="ChEBI" id="CHEBI:17596"/>
        <dbReference type="ChEBI" id="CHEBI:43474"/>
        <dbReference type="ChEBI" id="CHEBI:57720"/>
        <dbReference type="EC" id="2.4.2.1"/>
    </reaction>
</comment>
<dbReference type="InterPro" id="IPR011270">
    <property type="entry name" value="Pur_Nuc_Pase_Ino/Guo-sp"/>
</dbReference>
<dbReference type="NCBIfam" id="TIGR01697">
    <property type="entry name" value="PNPH-PUNA-XAPA"/>
    <property type="match status" value="1"/>
</dbReference>
<evidence type="ECO:0000256" key="5">
    <source>
        <dbReference type="ARBA" id="ARBA00022676"/>
    </source>
</evidence>
<dbReference type="InterPro" id="IPR011268">
    <property type="entry name" value="Purine_phosphorylase"/>
</dbReference>
<evidence type="ECO:0000256" key="10">
    <source>
        <dbReference type="ARBA" id="ARBA00023970"/>
    </source>
</evidence>
<dbReference type="NCBIfam" id="NF006054">
    <property type="entry name" value="PRK08202.1"/>
    <property type="match status" value="1"/>
</dbReference>
<evidence type="ECO:0000256" key="3">
    <source>
        <dbReference type="ARBA" id="ARBA00011886"/>
    </source>
</evidence>
<comment type="catalytic activity">
    <reaction evidence="10">
        <text>guanosine + phosphate = alpha-D-ribose 1-phosphate + guanine</text>
        <dbReference type="Rhea" id="RHEA:13233"/>
        <dbReference type="ChEBI" id="CHEBI:16235"/>
        <dbReference type="ChEBI" id="CHEBI:16750"/>
        <dbReference type="ChEBI" id="CHEBI:43474"/>
        <dbReference type="ChEBI" id="CHEBI:57720"/>
        <dbReference type="EC" id="2.4.2.1"/>
    </reaction>
</comment>
<dbReference type="EC" id="2.4.2.1" evidence="3 11"/>
<dbReference type="InterPro" id="IPR035994">
    <property type="entry name" value="Nucleoside_phosphorylase_sf"/>
</dbReference>
<feature type="binding site" evidence="12">
    <location>
        <position position="81"/>
    </location>
    <ligand>
        <name>phosphate</name>
        <dbReference type="ChEBI" id="CHEBI:43474"/>
    </ligand>
</feature>
<evidence type="ECO:0000259" key="13">
    <source>
        <dbReference type="Pfam" id="PF01048"/>
    </source>
</evidence>
<dbReference type="GO" id="GO:0005737">
    <property type="term" value="C:cytoplasm"/>
    <property type="evidence" value="ECO:0007669"/>
    <property type="project" value="TreeGrafter"/>
</dbReference>
<evidence type="ECO:0000256" key="8">
    <source>
        <dbReference type="ARBA" id="ARBA00023929"/>
    </source>
</evidence>
<comment type="similarity">
    <text evidence="2 11">Belongs to the PNP/MTAP phosphorylase family.</text>
</comment>
<dbReference type="Proteomes" id="UP000186922">
    <property type="component" value="Unassembled WGS sequence"/>
</dbReference>
<feature type="binding site" evidence="12">
    <location>
        <position position="50"/>
    </location>
    <ligand>
        <name>phosphate</name>
        <dbReference type="ChEBI" id="CHEBI:43474"/>
    </ligand>
</feature>
<comment type="function">
    <text evidence="11">The purine nucleoside phosphorylases catalyze the phosphorolytic breakdown of the N-glycosidic bond in the beta-(deoxy)ribonucleoside molecules, with the formation of the corresponding free purine bases and pentose-1-phosphate.</text>
</comment>
<dbReference type="CDD" id="cd09009">
    <property type="entry name" value="PNP-EcPNPII_like"/>
    <property type="match status" value="1"/>
</dbReference>
<dbReference type="STRING" id="947166.A0A1D1V1V6"/>
<dbReference type="PANTHER" id="PTHR11904:SF9">
    <property type="entry name" value="PURINE NUCLEOSIDE PHOSPHORYLASE-RELATED"/>
    <property type="match status" value="1"/>
</dbReference>
<evidence type="ECO:0000313" key="14">
    <source>
        <dbReference type="EMBL" id="GAU92703.1"/>
    </source>
</evidence>
<dbReference type="GO" id="GO:0047975">
    <property type="term" value="F:guanosine phosphorylase activity"/>
    <property type="evidence" value="ECO:0007669"/>
    <property type="project" value="RHEA"/>
</dbReference>
<evidence type="ECO:0000256" key="7">
    <source>
        <dbReference type="ARBA" id="ARBA00023918"/>
    </source>
</evidence>
<dbReference type="AlphaFoldDB" id="A0A1D1V1V6"/>
<evidence type="ECO:0000256" key="1">
    <source>
        <dbReference type="ARBA" id="ARBA00005058"/>
    </source>
</evidence>
<evidence type="ECO:0000256" key="2">
    <source>
        <dbReference type="ARBA" id="ARBA00006751"/>
    </source>
</evidence>
<keyword evidence="5 11" id="KW-0328">Glycosyltransferase</keyword>
<evidence type="ECO:0000256" key="9">
    <source>
        <dbReference type="ARBA" id="ARBA00023950"/>
    </source>
</evidence>
<accession>A0A1D1V1V6</accession>